<feature type="domain" description="Cytidyltransferase-like" evidence="4">
    <location>
        <begin position="450"/>
        <end position="541"/>
    </location>
</feature>
<dbReference type="InterPro" id="IPR015421">
    <property type="entry name" value="PyrdxlP-dep_Trfase_major"/>
</dbReference>
<dbReference type="Gene3D" id="3.40.50.970">
    <property type="match status" value="2"/>
</dbReference>
<evidence type="ECO:0000259" key="4">
    <source>
        <dbReference type="Pfam" id="PF01467"/>
    </source>
</evidence>
<dbReference type="InterPro" id="IPR029061">
    <property type="entry name" value="THDP-binding"/>
</dbReference>
<evidence type="ECO:0000256" key="2">
    <source>
        <dbReference type="ARBA" id="ARBA00023239"/>
    </source>
</evidence>
<evidence type="ECO:0000259" key="5">
    <source>
        <dbReference type="Pfam" id="PF02775"/>
    </source>
</evidence>
<gene>
    <name evidence="6" type="primary">aepY</name>
    <name evidence="6" type="ORF">P0082_06750</name>
</gene>
<dbReference type="GO" id="GO:0033980">
    <property type="term" value="F:phosphonopyruvate decarboxylase activity"/>
    <property type="evidence" value="ECO:0007669"/>
    <property type="project" value="UniProtKB-EC"/>
</dbReference>
<dbReference type="Gene3D" id="3.40.50.620">
    <property type="entry name" value="HUPs"/>
    <property type="match status" value="1"/>
</dbReference>
<dbReference type="Gene3D" id="3.40.640.10">
    <property type="entry name" value="Type I PLP-dependent aspartate aminotransferase-like (Major domain)"/>
    <property type="match status" value="1"/>
</dbReference>
<dbReference type="Pfam" id="PF01467">
    <property type="entry name" value="CTP_transf_like"/>
    <property type="match status" value="1"/>
</dbReference>
<dbReference type="NCBIfam" id="TIGR00125">
    <property type="entry name" value="cyt_tran_rel"/>
    <property type="match status" value="1"/>
</dbReference>
<feature type="domain" description="Thiamine pyrophosphate enzyme TPP-binding" evidence="5">
    <location>
        <begin position="250"/>
        <end position="378"/>
    </location>
</feature>
<dbReference type="SUPFAM" id="SSF53383">
    <property type="entry name" value="PLP-dependent transferases"/>
    <property type="match status" value="1"/>
</dbReference>
<dbReference type="InterPro" id="IPR014729">
    <property type="entry name" value="Rossmann-like_a/b/a_fold"/>
</dbReference>
<dbReference type="InterPro" id="IPR011766">
    <property type="entry name" value="TPP_enzyme_TPP-bd"/>
</dbReference>
<sequence>MSTQLSPQDYYHFLRTQGCNFFAGVPDSLLKDFCACVKDRSSPENFRITANEGAAVGMAIGQYLVQSAGNDSDDKKKIPVVYLQNSGLGNTLNPLVSMADPLVYGIPMLLIIGWRGELGRNKEESGEQLRDEPQHRKQGRVTLSWLQASDIPYEILPCEKEAAEQATMRLIRLAKDEQRPVALVVRKDTFAGYTAAAPPSETTAKKILIPDLKREEAIGLILEKLPRGPVVSTTGMISRELFEQREKRKETHDKDFLVIGAMGHSAAIAQGLAMTLQKKNAHSPVYCFDGDGSVLMHMGSLAVGGLNDSPLHNFKHIVLNNGAHDSVGGQPTVALKLDMVAMAKSCGYRWAASCNNFTQLERLLPRLSRTEGPALLEVRVRKGARRNLGRPTLNPRQIKAQHQKYLAGLQGFFPQKSSADSEDNPEHPETLAGEESIREKRLLVDMSATILHHGHIRLLKKAREAGNKRGAIVVVGLTGDEAVLRTKGYLPELNFDERKEILLACHYVDKVEETPWTITEEILDRLGVDYLFHGEDNSNSVSKDRLITVPRTQGVSSSDLRQRSVGVVQSHINRRKIMLTPGPGSVSLENAFAVQPLFGRGDTDFEAIEERVSSRLQRLTGLPCMARLQGSASLALEIAARSFVFGRVLIVNTGYYCERLIGYCQTLEQLGRVSRIDIIEVDAFLEQEPEQLAVADSYDWLVSVYSETSSALLNDVPKLARLKQQIGAKLFLDATASIGLEEQHHLADLIAFSSCKGLAAMTGAAFICYQDDLEEQPESSFYLNVRTHLEKKMTGPYHQMAALDRLLPMQDEIRARVHRSKKAFMAKFITRVVLPAERQPLIGTRIQGLLEPSGESALYDVALPIAGTEPEIVFYQPRSIEPGYSVVCHFGELHLSSDQLSGIPRFLQLSS</sequence>
<dbReference type="Proteomes" id="UP001228690">
    <property type="component" value="Chromosome"/>
</dbReference>
<dbReference type="SUPFAM" id="SSF52374">
    <property type="entry name" value="Nucleotidylyl transferase"/>
    <property type="match status" value="1"/>
</dbReference>
<dbReference type="CDD" id="cd07035">
    <property type="entry name" value="TPP_PYR_POX_like"/>
    <property type="match status" value="1"/>
</dbReference>
<evidence type="ECO:0000256" key="3">
    <source>
        <dbReference type="SAM" id="MobiDB-lite"/>
    </source>
</evidence>
<dbReference type="SUPFAM" id="SSF52518">
    <property type="entry name" value="Thiamin diphosphate-binding fold (THDP-binding)"/>
    <property type="match status" value="2"/>
</dbReference>
<feature type="region of interest" description="Disordered" evidence="3">
    <location>
        <begin position="416"/>
        <end position="435"/>
    </location>
</feature>
<evidence type="ECO:0000256" key="1">
    <source>
        <dbReference type="ARBA" id="ARBA00022793"/>
    </source>
</evidence>
<organism evidence="6 7">
    <name type="scientific">Candidatus Haliotispira prima</name>
    <dbReference type="NCBI Taxonomy" id="3034016"/>
    <lineage>
        <taxon>Bacteria</taxon>
        <taxon>Pseudomonadati</taxon>
        <taxon>Spirochaetota</taxon>
        <taxon>Spirochaetia</taxon>
        <taxon>Spirochaetales</taxon>
        <taxon>Spirochaetaceae</taxon>
        <taxon>Candidatus Haliotispira</taxon>
    </lineage>
</organism>
<dbReference type="InterPro" id="IPR015424">
    <property type="entry name" value="PyrdxlP-dep_Trfase"/>
</dbReference>
<keyword evidence="7" id="KW-1185">Reference proteome</keyword>
<feature type="compositionally biased region" description="Basic and acidic residues" evidence="3">
    <location>
        <begin position="424"/>
        <end position="435"/>
    </location>
</feature>
<dbReference type="InterPro" id="IPR051818">
    <property type="entry name" value="TPP_dependent_decarboxylase"/>
</dbReference>
<name>A0ABY8MDX5_9SPIO</name>
<dbReference type="PANTHER" id="PTHR42818">
    <property type="entry name" value="SULFOPYRUVATE DECARBOXYLASE SUBUNIT ALPHA"/>
    <property type="match status" value="1"/>
</dbReference>
<keyword evidence="1" id="KW-0210">Decarboxylase</keyword>
<dbReference type="RefSeq" id="WP_326926350.1">
    <property type="nucleotide sequence ID" value="NZ_CP123443.1"/>
</dbReference>
<keyword evidence="2 6" id="KW-0456">Lyase</keyword>
<dbReference type="InterPro" id="IPR017684">
    <property type="entry name" value="Phosphono-pyrv_decarboxylase"/>
</dbReference>
<dbReference type="Pfam" id="PF02775">
    <property type="entry name" value="TPP_enzyme_C"/>
    <property type="match status" value="1"/>
</dbReference>
<dbReference type="PANTHER" id="PTHR42818:SF1">
    <property type="entry name" value="SULFOPYRUVATE DECARBOXYLASE"/>
    <property type="match status" value="1"/>
</dbReference>
<accession>A0ABY8MDX5</accession>
<evidence type="ECO:0000313" key="7">
    <source>
        <dbReference type="Proteomes" id="UP001228690"/>
    </source>
</evidence>
<proteinExistence type="predicted"/>
<dbReference type="EMBL" id="CP123443">
    <property type="protein sequence ID" value="WGK68179.1"/>
    <property type="molecule type" value="Genomic_DNA"/>
</dbReference>
<protein>
    <submittedName>
        <fullName evidence="6">Phosphonopyruvate decarboxylase</fullName>
        <ecNumber evidence="6">4.1.1.82</ecNumber>
    </submittedName>
</protein>
<dbReference type="InterPro" id="IPR004821">
    <property type="entry name" value="Cyt_trans-like"/>
</dbReference>
<dbReference type="CDD" id="cd03371">
    <property type="entry name" value="TPP_PpyrDC"/>
    <property type="match status" value="1"/>
</dbReference>
<dbReference type="NCBIfam" id="TIGR03297">
    <property type="entry name" value="Ppyr-DeCO2ase"/>
    <property type="match status" value="1"/>
</dbReference>
<reference evidence="6 7" key="1">
    <citation type="submission" date="2023-04" db="EMBL/GenBank/DDBJ databases">
        <title>Spirochaete genome identified in red abalone sample constitutes a novel genus.</title>
        <authorList>
            <person name="Sharma S.P."/>
            <person name="Purcell C.M."/>
            <person name="Hyde J.R."/>
            <person name="Severin A.J."/>
        </authorList>
    </citation>
    <scope>NUCLEOTIDE SEQUENCE [LARGE SCALE GENOMIC DNA]</scope>
    <source>
        <strain evidence="6 7">SP-2023</strain>
    </source>
</reference>
<dbReference type="EC" id="4.1.1.82" evidence="6"/>
<evidence type="ECO:0000313" key="6">
    <source>
        <dbReference type="EMBL" id="WGK68179.1"/>
    </source>
</evidence>